<dbReference type="Proteomes" id="UP000767854">
    <property type="component" value="Unassembled WGS sequence"/>
</dbReference>
<feature type="transmembrane region" description="Helical" evidence="1">
    <location>
        <begin position="30"/>
        <end position="51"/>
    </location>
</feature>
<dbReference type="InterPro" id="IPR011055">
    <property type="entry name" value="Dup_hybrid_motif"/>
</dbReference>
<keyword evidence="1" id="KW-0472">Membrane</keyword>
<dbReference type="Pfam" id="PF01551">
    <property type="entry name" value="Peptidase_M23"/>
    <property type="match status" value="1"/>
</dbReference>
<dbReference type="EMBL" id="JAFBDT010000017">
    <property type="protein sequence ID" value="MBM7562393.1"/>
    <property type="molecule type" value="Genomic_DNA"/>
</dbReference>
<dbReference type="SUPFAM" id="SSF51261">
    <property type="entry name" value="Duplicated hybrid motif"/>
    <property type="match status" value="1"/>
</dbReference>
<proteinExistence type="predicted"/>
<evidence type="ECO:0000313" key="3">
    <source>
        <dbReference type="EMBL" id="MBM7562393.1"/>
    </source>
</evidence>
<gene>
    <name evidence="3" type="ORF">JOC49_001943</name>
</gene>
<dbReference type="InterPro" id="IPR016047">
    <property type="entry name" value="M23ase_b-sheet_dom"/>
</dbReference>
<evidence type="ECO:0000256" key="1">
    <source>
        <dbReference type="SAM" id="Phobius"/>
    </source>
</evidence>
<evidence type="ECO:0000259" key="2">
    <source>
        <dbReference type="Pfam" id="PF01551"/>
    </source>
</evidence>
<dbReference type="GO" id="GO:0016787">
    <property type="term" value="F:hydrolase activity"/>
    <property type="evidence" value="ECO:0007669"/>
    <property type="project" value="UniProtKB-KW"/>
</dbReference>
<keyword evidence="1" id="KW-1133">Transmembrane helix</keyword>
<keyword evidence="4" id="KW-1185">Reference proteome</keyword>
<dbReference type="PANTHER" id="PTHR21666:SF270">
    <property type="entry name" value="MUREIN HYDROLASE ACTIVATOR ENVC"/>
    <property type="match status" value="1"/>
</dbReference>
<sequence length="334" mass="37293">MNKFKEFFNQHKVTVMVIPNAKKSIKQWKFNLSIAFIILVGLIVVNLTLLIDTVSSRAEAVTLSSENHELSESLIQTQDKINSLLSINSSSADEVEHLKTSLHNSSEFLKTRLEEMEKAENYISQLVVMFNEETKSDLPVPVSRSYTRTLDVESELSEQIISEDQLLFDEIEALIVNDEIGALINESSDTYSDLVTQLESQLTYLDSRPDFFPTKGKISSDFGFRRHPVTGQRSMHNGIDISNSSGTAIWAAGTGVVTFEGYDGNYGKVIIIDHGYGYETVYAHLSRISVEEGDTVQKGDQIGKMGSTGRTTGPHLHFEIRYNGDSVDPLNILQ</sequence>
<organism evidence="3 4">
    <name type="scientific">Fusibacter tunisiensis</name>
    <dbReference type="NCBI Taxonomy" id="1008308"/>
    <lineage>
        <taxon>Bacteria</taxon>
        <taxon>Bacillati</taxon>
        <taxon>Bacillota</taxon>
        <taxon>Clostridia</taxon>
        <taxon>Eubacteriales</taxon>
        <taxon>Eubacteriales Family XII. Incertae Sedis</taxon>
        <taxon>Fusibacter</taxon>
    </lineage>
</organism>
<accession>A0ABS2MSI6</accession>
<dbReference type="CDD" id="cd12797">
    <property type="entry name" value="M23_peptidase"/>
    <property type="match status" value="1"/>
</dbReference>
<reference evidence="3 4" key="1">
    <citation type="submission" date="2021-01" db="EMBL/GenBank/DDBJ databases">
        <title>Genomic Encyclopedia of Type Strains, Phase IV (KMG-IV): sequencing the most valuable type-strain genomes for metagenomic binning, comparative biology and taxonomic classification.</title>
        <authorList>
            <person name="Goeker M."/>
        </authorList>
    </citation>
    <scope>NUCLEOTIDE SEQUENCE [LARGE SCALE GENOMIC DNA]</scope>
    <source>
        <strain evidence="3 4">DSM 24436</strain>
    </source>
</reference>
<keyword evidence="1" id="KW-0812">Transmembrane</keyword>
<dbReference type="RefSeq" id="WP_204664777.1">
    <property type="nucleotide sequence ID" value="NZ_JAFBDT010000017.1"/>
</dbReference>
<name>A0ABS2MSI6_9FIRM</name>
<dbReference type="Gene3D" id="2.70.70.10">
    <property type="entry name" value="Glucose Permease (Domain IIA)"/>
    <property type="match status" value="1"/>
</dbReference>
<evidence type="ECO:0000313" key="4">
    <source>
        <dbReference type="Proteomes" id="UP000767854"/>
    </source>
</evidence>
<feature type="domain" description="M23ase beta-sheet core" evidence="2">
    <location>
        <begin position="235"/>
        <end position="329"/>
    </location>
</feature>
<keyword evidence="3" id="KW-0378">Hydrolase</keyword>
<comment type="caution">
    <text evidence="3">The sequence shown here is derived from an EMBL/GenBank/DDBJ whole genome shotgun (WGS) entry which is preliminary data.</text>
</comment>
<dbReference type="InterPro" id="IPR050570">
    <property type="entry name" value="Cell_wall_metabolism_enzyme"/>
</dbReference>
<dbReference type="PANTHER" id="PTHR21666">
    <property type="entry name" value="PEPTIDASE-RELATED"/>
    <property type="match status" value="1"/>
</dbReference>
<protein>
    <submittedName>
        <fullName evidence="3">Murein DD-endopeptidase MepM/ murein hydrolase activator NlpD</fullName>
    </submittedName>
</protein>